<evidence type="ECO:0000256" key="1">
    <source>
        <dbReference type="SAM" id="MobiDB-lite"/>
    </source>
</evidence>
<reference evidence="3" key="1">
    <citation type="journal article" date="2021" name="PeerJ">
        <title>Extensive microbial diversity within the chicken gut microbiome revealed by metagenomics and culture.</title>
        <authorList>
            <person name="Gilroy R."/>
            <person name="Ravi A."/>
            <person name="Getino M."/>
            <person name="Pursley I."/>
            <person name="Horton D.L."/>
            <person name="Alikhan N.F."/>
            <person name="Baker D."/>
            <person name="Gharbi K."/>
            <person name="Hall N."/>
            <person name="Watson M."/>
            <person name="Adriaenssens E.M."/>
            <person name="Foster-Nyarko E."/>
            <person name="Jarju S."/>
            <person name="Secka A."/>
            <person name="Antonio M."/>
            <person name="Oren A."/>
            <person name="Chaudhuri R.R."/>
            <person name="La Ragione R."/>
            <person name="Hildebrand F."/>
            <person name="Pallen M.J."/>
        </authorList>
    </citation>
    <scope>NUCLEOTIDE SEQUENCE</scope>
    <source>
        <strain evidence="3">CHK188-16595</strain>
    </source>
</reference>
<sequence length="432" mass="50569">MVKLIRYIINPEKTSDEQCLYVDSFNCSVVHTASEFKAVREKWQKTTGNYAYHFEQSFKPGEVSAEECHQCGAELAEALFAQFGYQVIFSTHLDKDHLHNHFVVNAVNPVDGKKLQTDHAFIRKMREENDRICKAHNLSVVNEPKGKGKSYAEWITEKKGGFTWRGVVRSDIDDLLPSVRSLKELLDELSKQGYQIHTKKYISVSPPGTKSFFRLHKLGAGYSEEELVSRILNEPQLKDFMAHDAIYPIRVKTVRIRYIGVFRHMKRRGGFRGLYLYYLFRLRQLTDSKPLQKRMPVQVRKDVKCASEFAQDLRTLQDNRIDTMQQLTDFYFSQCNLLEQLDEKKTLFRERLLRCEDQEALRTIHSSLSEINRQIQTVKQSIKSSERIYERSDRMRDSIREINQIMHQKGMIHDVSRSRSNRRSGEDLTSRG</sequence>
<reference evidence="3" key="2">
    <citation type="submission" date="2021-04" db="EMBL/GenBank/DDBJ databases">
        <authorList>
            <person name="Gilroy R."/>
        </authorList>
    </citation>
    <scope>NUCLEOTIDE SEQUENCE</scope>
    <source>
        <strain evidence="3">CHK188-16595</strain>
    </source>
</reference>
<comment type="caution">
    <text evidence="3">The sequence shown here is derived from an EMBL/GenBank/DDBJ whole genome shotgun (WGS) entry which is preliminary data.</text>
</comment>
<gene>
    <name evidence="3" type="ORF">IAA37_03125</name>
</gene>
<dbReference type="EMBL" id="DWXN01000006">
    <property type="protein sequence ID" value="HJB74649.1"/>
    <property type="molecule type" value="Genomic_DNA"/>
</dbReference>
<dbReference type="InterPro" id="IPR005094">
    <property type="entry name" value="Endonuclease_MobA/VirD2"/>
</dbReference>
<accession>A0A9D2MIH2</accession>
<dbReference type="Pfam" id="PF03432">
    <property type="entry name" value="Relaxase"/>
    <property type="match status" value="1"/>
</dbReference>
<dbReference type="AlphaFoldDB" id="A0A9D2MIH2"/>
<dbReference type="Proteomes" id="UP000823877">
    <property type="component" value="Unassembled WGS sequence"/>
</dbReference>
<organism evidence="3 4">
    <name type="scientific">Candidatus Eubacterium faecale</name>
    <dbReference type="NCBI Taxonomy" id="2838568"/>
    <lineage>
        <taxon>Bacteria</taxon>
        <taxon>Bacillati</taxon>
        <taxon>Bacillota</taxon>
        <taxon>Clostridia</taxon>
        <taxon>Eubacteriales</taxon>
        <taxon>Eubacteriaceae</taxon>
        <taxon>Eubacterium</taxon>
    </lineage>
</organism>
<feature type="domain" description="MobA/VirD2-like nuclease" evidence="2">
    <location>
        <begin position="7"/>
        <end position="138"/>
    </location>
</feature>
<evidence type="ECO:0000313" key="4">
    <source>
        <dbReference type="Proteomes" id="UP000823877"/>
    </source>
</evidence>
<name>A0A9D2MIH2_9FIRM</name>
<evidence type="ECO:0000259" key="2">
    <source>
        <dbReference type="Pfam" id="PF03432"/>
    </source>
</evidence>
<feature type="region of interest" description="Disordered" evidence="1">
    <location>
        <begin position="411"/>
        <end position="432"/>
    </location>
</feature>
<proteinExistence type="predicted"/>
<evidence type="ECO:0000313" key="3">
    <source>
        <dbReference type="EMBL" id="HJB74649.1"/>
    </source>
</evidence>
<protein>
    <submittedName>
        <fullName evidence="3">Relaxase/mobilization nuclease domain-containing protein</fullName>
    </submittedName>
</protein>